<feature type="compositionally biased region" description="Basic and acidic residues" evidence="9">
    <location>
        <begin position="10"/>
        <end position="20"/>
    </location>
</feature>
<accession>A0A507E8Z6</accession>
<feature type="domain" description="Cyclic nucleotide-binding" evidence="10">
    <location>
        <begin position="222"/>
        <end position="340"/>
    </location>
</feature>
<dbReference type="GO" id="GO:0016020">
    <property type="term" value="C:membrane"/>
    <property type="evidence" value="ECO:0007669"/>
    <property type="project" value="UniProtKB-SubCell"/>
</dbReference>
<dbReference type="InterPro" id="IPR050866">
    <property type="entry name" value="CNG_cation_channel"/>
</dbReference>
<dbReference type="InterPro" id="IPR018490">
    <property type="entry name" value="cNMP-bd_dom_sf"/>
</dbReference>
<dbReference type="InterPro" id="IPR006553">
    <property type="entry name" value="Leu-rich_rpt_Cys-con_subtyp"/>
</dbReference>
<dbReference type="PROSITE" id="PS00889">
    <property type="entry name" value="CNMP_BINDING_2"/>
    <property type="match status" value="3"/>
</dbReference>
<keyword evidence="6" id="KW-0472">Membrane</keyword>
<dbReference type="Pfam" id="PF00646">
    <property type="entry name" value="F-box"/>
    <property type="match status" value="1"/>
</dbReference>
<dbReference type="Gene3D" id="1.20.1280.50">
    <property type="match status" value="1"/>
</dbReference>
<gene>
    <name evidence="11" type="ORF">PhCBS80983_g01728</name>
</gene>
<dbReference type="Gene3D" id="2.60.120.10">
    <property type="entry name" value="Jelly Rolls"/>
    <property type="match status" value="4"/>
</dbReference>
<dbReference type="AlphaFoldDB" id="A0A507E8Z6"/>
<dbReference type="PANTHER" id="PTHR45638">
    <property type="entry name" value="CYCLIC NUCLEOTIDE-GATED CATION CHANNEL SUBUNIT A"/>
    <property type="match status" value="1"/>
</dbReference>
<keyword evidence="3" id="KW-0812">Transmembrane</keyword>
<reference evidence="11 12" key="1">
    <citation type="journal article" date="2019" name="Sci. Rep.">
        <title>Comparative genomics of chytrid fungi reveal insights into the obligate biotrophic and pathogenic lifestyle of Synchytrium endobioticum.</title>
        <authorList>
            <person name="van de Vossenberg B.T.L.H."/>
            <person name="Warris S."/>
            <person name="Nguyen H.D.T."/>
            <person name="van Gent-Pelzer M.P.E."/>
            <person name="Joly D.L."/>
            <person name="van de Geest H.C."/>
            <person name="Bonants P.J.M."/>
            <person name="Smith D.S."/>
            <person name="Levesque C.A."/>
            <person name="van der Lee T.A.J."/>
        </authorList>
    </citation>
    <scope>NUCLEOTIDE SEQUENCE [LARGE SCALE GENOMIC DNA]</scope>
    <source>
        <strain evidence="11 12">CBS 809.83</strain>
    </source>
</reference>
<dbReference type="Pfam" id="PF25372">
    <property type="entry name" value="DUF7885"/>
    <property type="match status" value="1"/>
</dbReference>
<dbReference type="STRING" id="109895.A0A507E8Z6"/>
<keyword evidence="5" id="KW-0406">Ion transport</keyword>
<dbReference type="EMBL" id="QEAQ01000014">
    <property type="protein sequence ID" value="TPX60543.1"/>
    <property type="molecule type" value="Genomic_DNA"/>
</dbReference>
<protein>
    <recommendedName>
        <fullName evidence="10">Cyclic nucleotide-binding domain-containing protein</fullName>
    </recommendedName>
</protein>
<evidence type="ECO:0000256" key="2">
    <source>
        <dbReference type="ARBA" id="ARBA00022448"/>
    </source>
</evidence>
<dbReference type="SMART" id="SM00100">
    <property type="entry name" value="cNMP"/>
    <property type="match status" value="4"/>
</dbReference>
<dbReference type="InterPro" id="IPR001810">
    <property type="entry name" value="F-box_dom"/>
</dbReference>
<proteinExistence type="predicted"/>
<evidence type="ECO:0000256" key="1">
    <source>
        <dbReference type="ARBA" id="ARBA00004141"/>
    </source>
</evidence>
<dbReference type="PROSITE" id="PS00888">
    <property type="entry name" value="CNMP_BINDING_1"/>
    <property type="match status" value="2"/>
</dbReference>
<dbReference type="GO" id="GO:0044877">
    <property type="term" value="F:protein-containing complex binding"/>
    <property type="evidence" value="ECO:0007669"/>
    <property type="project" value="TreeGrafter"/>
</dbReference>
<dbReference type="InterPro" id="IPR000595">
    <property type="entry name" value="cNMP-bd_dom"/>
</dbReference>
<dbReference type="Proteomes" id="UP000318582">
    <property type="component" value="Unassembled WGS sequence"/>
</dbReference>
<keyword evidence="7" id="KW-1071">Ligand-gated ion channel</keyword>
<dbReference type="SUPFAM" id="SSF81383">
    <property type="entry name" value="F-box domain"/>
    <property type="match status" value="1"/>
</dbReference>
<dbReference type="InterPro" id="IPR018488">
    <property type="entry name" value="cNMP-bd_CS"/>
</dbReference>
<evidence type="ECO:0000256" key="5">
    <source>
        <dbReference type="ARBA" id="ARBA00023065"/>
    </source>
</evidence>
<feature type="domain" description="Cyclic nucleotide-binding" evidence="10">
    <location>
        <begin position="535"/>
        <end position="653"/>
    </location>
</feature>
<dbReference type="InterPro" id="IPR057207">
    <property type="entry name" value="FBXL15_LRR"/>
</dbReference>
<dbReference type="Gene3D" id="3.80.10.10">
    <property type="entry name" value="Ribonuclease Inhibitor"/>
    <property type="match status" value="2"/>
</dbReference>
<evidence type="ECO:0000256" key="4">
    <source>
        <dbReference type="ARBA" id="ARBA00022989"/>
    </source>
</evidence>
<comment type="caution">
    <text evidence="11">The sequence shown here is derived from an EMBL/GenBank/DDBJ whole genome shotgun (WGS) entry which is preliminary data.</text>
</comment>
<dbReference type="CDD" id="cd00038">
    <property type="entry name" value="CAP_ED"/>
    <property type="match status" value="4"/>
</dbReference>
<feature type="domain" description="Cyclic nucleotide-binding" evidence="10">
    <location>
        <begin position="374"/>
        <end position="474"/>
    </location>
</feature>
<dbReference type="PANTHER" id="PTHR45638:SF11">
    <property type="entry name" value="CYCLIC NUCLEOTIDE-GATED CATION CHANNEL SUBUNIT A"/>
    <property type="match status" value="1"/>
</dbReference>
<dbReference type="SMART" id="SM00367">
    <property type="entry name" value="LRR_CC"/>
    <property type="match status" value="8"/>
</dbReference>
<dbReference type="InterPro" id="IPR014710">
    <property type="entry name" value="RmlC-like_jellyroll"/>
</dbReference>
<comment type="subcellular location">
    <subcellularLocation>
        <location evidence="1">Membrane</location>
        <topology evidence="1">Multi-pass membrane protein</topology>
    </subcellularLocation>
</comment>
<evidence type="ECO:0000256" key="9">
    <source>
        <dbReference type="SAM" id="MobiDB-lite"/>
    </source>
</evidence>
<dbReference type="InterPro" id="IPR036047">
    <property type="entry name" value="F-box-like_dom_sf"/>
</dbReference>
<organism evidence="11 12">
    <name type="scientific">Powellomyces hirtus</name>
    <dbReference type="NCBI Taxonomy" id="109895"/>
    <lineage>
        <taxon>Eukaryota</taxon>
        <taxon>Fungi</taxon>
        <taxon>Fungi incertae sedis</taxon>
        <taxon>Chytridiomycota</taxon>
        <taxon>Chytridiomycota incertae sedis</taxon>
        <taxon>Chytridiomycetes</taxon>
        <taxon>Spizellomycetales</taxon>
        <taxon>Powellomycetaceae</taxon>
        <taxon>Powellomyces</taxon>
    </lineage>
</organism>
<dbReference type="InterPro" id="IPR001611">
    <property type="entry name" value="Leu-rich_rpt"/>
</dbReference>
<evidence type="ECO:0000256" key="3">
    <source>
        <dbReference type="ARBA" id="ARBA00022692"/>
    </source>
</evidence>
<keyword evidence="2" id="KW-0813">Transport</keyword>
<sequence length="1230" mass="138236">MATSLKRCPSRRDARSKDDASEASFEVNKFGTASTGSSRTTSSGQLSMLSQRNTTSIDSSIQTFLKGHVLFKDLHDDDFIATLAALMHMRVYSDDSYVIRRGDVGRAMFFILRGEIEVVSNDGETVINVMREESFFGEIGVLFSVPRTASCRARGRCVILTLTKGSLQKAVQLHPEVAHTIQCIAEQRFASYMKQMESSMLVEFGQELKLGMTQNDLQKIPLFRECSFGFLHMLSLRLKPLQYRQNDILIRKGEVASEMYFVVRGVAEVFSEDDGTSFAEFHPGAFFGEVGIFFHVKRTASVRCTSSQVAVFKLDKEDLDDLLKQYPEVRTTIQNEAKTRFQYNKEREKSKVGKQQQEETEIEVIRERMKAVPLFKDADIGLRHQLALMLTLRVYPPGASIVQKDEVGNSMYFVLDGIAEVVSEDGLTIYAELNPNSFFGEVALLFEVNRTATVRSRTQTTMFELSKDALTTVLEQNSSGKGGESEFVINMKARAKANFELFQERQKKVEEISTGAPVEEFGLEATANRLKQVSIFQNCDDGFLRQVALGTSVRQDQQNTIIVKKGDISREMFFIVRGAVEIVSEDGSTVYDSVKGGGFFGEVGLLRGIGRTASVRVASPVCTIMVLTADALQNVFREYPESYQNIVVESDKRFRTIEARRLALSSPDQPKKFHAEAASAKSEEIWEAAAAQVRGSFEGNKTERAYYQDESQPKQHRAPKLSFDKLFRKIKKKPSSTDLTEYAKPALVLEVTPRDSTGSVTTFASLEKESSASSIEKAPSRINRLLSSFRRNSKKGSNNRVAPGVIDSGPAIRKPSLETIKIETDEPRVSETSIVTSTAPGTTKTNIFLPKSGSPLQNLRGAALCGVVSYLHPLERLKMRLLCKRWNEALRDPMHWQYLDFFPIFSIATPKTFKTLWELSGEHLMSIRLKSCWGIDDSALVLLARTCPNVESISLSNCWKFTEDGLGHLMHSLIHVREADLSYCGQISGICFVKHRWHNLRTLNLSYCKVIKLEHFETLLSRITDLVQLKIRRCLSMTDASIFSVVRYCRSLQLLDAADCDRFTDRSLKWLATSNKNLMYLDLTFCKRITNAGLYELSLGQQSFLRLDFSYCGNLTDAAVVFFTSGIRRLRYLSLRGCRKITNNVMKHLARFAVQLEVIDLTGCPLVTPTGNAILRSALPNVKVLVTKPPPNLRGRPRAKEMQLCEVFRSGPVDKMRPRPRTPDITMTAA</sequence>
<feature type="region of interest" description="Disordered" evidence="9">
    <location>
        <begin position="1"/>
        <end position="23"/>
    </location>
</feature>
<evidence type="ECO:0000256" key="6">
    <source>
        <dbReference type="ARBA" id="ARBA00023136"/>
    </source>
</evidence>
<evidence type="ECO:0000256" key="8">
    <source>
        <dbReference type="ARBA" id="ARBA00023303"/>
    </source>
</evidence>
<evidence type="ECO:0000259" key="10">
    <source>
        <dbReference type="PROSITE" id="PS50042"/>
    </source>
</evidence>
<dbReference type="Pfam" id="PF00027">
    <property type="entry name" value="cNMP_binding"/>
    <property type="match status" value="4"/>
</dbReference>
<evidence type="ECO:0000313" key="12">
    <source>
        <dbReference type="Proteomes" id="UP000318582"/>
    </source>
</evidence>
<dbReference type="SUPFAM" id="SSF52047">
    <property type="entry name" value="RNI-like"/>
    <property type="match status" value="1"/>
</dbReference>
<dbReference type="FunFam" id="2.60.120.10:FF:000057">
    <property type="entry name" value="Cyclic nucleotide-binding domain protein"/>
    <property type="match status" value="1"/>
</dbReference>
<keyword evidence="4" id="KW-1133">Transmembrane helix</keyword>
<keyword evidence="8" id="KW-0407">Ion channel</keyword>
<dbReference type="GO" id="GO:0005221">
    <property type="term" value="F:intracellularly cyclic nucleotide-activated monoatomic cation channel activity"/>
    <property type="evidence" value="ECO:0007669"/>
    <property type="project" value="InterPro"/>
</dbReference>
<dbReference type="PROSITE" id="PS50042">
    <property type="entry name" value="CNMP_BINDING_3"/>
    <property type="match status" value="4"/>
</dbReference>
<dbReference type="SUPFAM" id="SSF51206">
    <property type="entry name" value="cAMP-binding domain-like"/>
    <property type="match status" value="4"/>
</dbReference>
<evidence type="ECO:0000256" key="7">
    <source>
        <dbReference type="ARBA" id="ARBA00023286"/>
    </source>
</evidence>
<dbReference type="PROSITE" id="PS51450">
    <property type="entry name" value="LRR"/>
    <property type="match status" value="1"/>
</dbReference>
<evidence type="ECO:0000313" key="11">
    <source>
        <dbReference type="EMBL" id="TPX60543.1"/>
    </source>
</evidence>
<keyword evidence="12" id="KW-1185">Reference proteome</keyword>
<name>A0A507E8Z6_9FUNG</name>
<feature type="domain" description="Cyclic nucleotide-binding" evidence="10">
    <location>
        <begin position="70"/>
        <end position="171"/>
    </location>
</feature>
<dbReference type="InterPro" id="IPR032675">
    <property type="entry name" value="LRR_dom_sf"/>
</dbReference>